<feature type="compositionally biased region" description="Polar residues" evidence="1">
    <location>
        <begin position="118"/>
        <end position="129"/>
    </location>
</feature>
<accession>A0AAD7A825</accession>
<sequence>MYSVRATLIPFMLFPSAFALAFGTLGRRISVGQTTEITWTNDIADPPVWVLEVANRNGDEVATVDSVEGSAGQFSFLFPTVQSERRPFFTLRALSGNQVLATSAPFRVMTFDEAATGEPSSSVDTLPTISSFTPSSSSTNFQSQSSATPSTLVPYPKKYSSPIQNPTPSPSADYDSTNSNPTPELSLPALIAGPIIATVTLAVIIFISWTMCGCRRRRMDKLGEP</sequence>
<protein>
    <submittedName>
        <fullName evidence="4">Uncharacterized protein</fullName>
    </submittedName>
</protein>
<evidence type="ECO:0000313" key="5">
    <source>
        <dbReference type="Proteomes" id="UP001218218"/>
    </source>
</evidence>
<evidence type="ECO:0000256" key="3">
    <source>
        <dbReference type="SAM" id="SignalP"/>
    </source>
</evidence>
<organism evidence="4 5">
    <name type="scientific">Mycena albidolilacea</name>
    <dbReference type="NCBI Taxonomy" id="1033008"/>
    <lineage>
        <taxon>Eukaryota</taxon>
        <taxon>Fungi</taxon>
        <taxon>Dikarya</taxon>
        <taxon>Basidiomycota</taxon>
        <taxon>Agaricomycotina</taxon>
        <taxon>Agaricomycetes</taxon>
        <taxon>Agaricomycetidae</taxon>
        <taxon>Agaricales</taxon>
        <taxon>Marasmiineae</taxon>
        <taxon>Mycenaceae</taxon>
        <taxon>Mycena</taxon>
    </lineage>
</organism>
<feature type="compositionally biased region" description="Low complexity" evidence="1">
    <location>
        <begin position="130"/>
        <end position="146"/>
    </location>
</feature>
<comment type="caution">
    <text evidence="4">The sequence shown here is derived from an EMBL/GenBank/DDBJ whole genome shotgun (WGS) entry which is preliminary data.</text>
</comment>
<reference evidence="4" key="1">
    <citation type="submission" date="2023-03" db="EMBL/GenBank/DDBJ databases">
        <title>Massive genome expansion in bonnet fungi (Mycena s.s.) driven by repeated elements and novel gene families across ecological guilds.</title>
        <authorList>
            <consortium name="Lawrence Berkeley National Laboratory"/>
            <person name="Harder C.B."/>
            <person name="Miyauchi S."/>
            <person name="Viragh M."/>
            <person name="Kuo A."/>
            <person name="Thoen E."/>
            <person name="Andreopoulos B."/>
            <person name="Lu D."/>
            <person name="Skrede I."/>
            <person name="Drula E."/>
            <person name="Henrissat B."/>
            <person name="Morin E."/>
            <person name="Kohler A."/>
            <person name="Barry K."/>
            <person name="LaButti K."/>
            <person name="Morin E."/>
            <person name="Salamov A."/>
            <person name="Lipzen A."/>
            <person name="Mereny Z."/>
            <person name="Hegedus B."/>
            <person name="Baldrian P."/>
            <person name="Stursova M."/>
            <person name="Weitz H."/>
            <person name="Taylor A."/>
            <person name="Grigoriev I.V."/>
            <person name="Nagy L.G."/>
            <person name="Martin F."/>
            <person name="Kauserud H."/>
        </authorList>
    </citation>
    <scope>NUCLEOTIDE SEQUENCE</scope>
    <source>
        <strain evidence="4">CBHHK002</strain>
    </source>
</reference>
<feature type="region of interest" description="Disordered" evidence="1">
    <location>
        <begin position="117"/>
        <end position="180"/>
    </location>
</feature>
<evidence type="ECO:0000256" key="1">
    <source>
        <dbReference type="SAM" id="MobiDB-lite"/>
    </source>
</evidence>
<proteinExistence type="predicted"/>
<keyword evidence="2" id="KW-0472">Membrane</keyword>
<keyword evidence="2" id="KW-0812">Transmembrane</keyword>
<feature type="transmembrane region" description="Helical" evidence="2">
    <location>
        <begin position="185"/>
        <end position="209"/>
    </location>
</feature>
<name>A0AAD7A825_9AGAR</name>
<evidence type="ECO:0000256" key="2">
    <source>
        <dbReference type="SAM" id="Phobius"/>
    </source>
</evidence>
<feature type="signal peptide" evidence="3">
    <location>
        <begin position="1"/>
        <end position="19"/>
    </location>
</feature>
<dbReference type="AlphaFoldDB" id="A0AAD7A825"/>
<keyword evidence="3" id="KW-0732">Signal</keyword>
<gene>
    <name evidence="4" type="ORF">DFH08DRAFT_859814</name>
</gene>
<evidence type="ECO:0000313" key="4">
    <source>
        <dbReference type="EMBL" id="KAJ7351180.1"/>
    </source>
</evidence>
<keyword evidence="2" id="KW-1133">Transmembrane helix</keyword>
<keyword evidence="5" id="KW-1185">Reference proteome</keyword>
<dbReference type="EMBL" id="JARIHO010000013">
    <property type="protein sequence ID" value="KAJ7351180.1"/>
    <property type="molecule type" value="Genomic_DNA"/>
</dbReference>
<feature type="chain" id="PRO_5042144453" evidence="3">
    <location>
        <begin position="20"/>
        <end position="225"/>
    </location>
</feature>
<dbReference type="Proteomes" id="UP001218218">
    <property type="component" value="Unassembled WGS sequence"/>
</dbReference>